<evidence type="ECO:0000256" key="8">
    <source>
        <dbReference type="ARBA" id="ARBA00023288"/>
    </source>
</evidence>
<dbReference type="GO" id="GO:0016787">
    <property type="term" value="F:hydrolase activity"/>
    <property type="evidence" value="ECO:0007669"/>
    <property type="project" value="UniProtKB-KW"/>
</dbReference>
<name>A0A2T3B4U2_AMORE</name>
<feature type="signal peptide" evidence="9">
    <location>
        <begin position="1"/>
        <end position="18"/>
    </location>
</feature>
<evidence type="ECO:0000256" key="6">
    <source>
        <dbReference type="ARBA" id="ARBA00023136"/>
    </source>
</evidence>
<feature type="chain" id="PRO_5015376157" description="1,3-beta-glucanosyltransferase" evidence="9">
    <location>
        <begin position="19"/>
        <end position="460"/>
    </location>
</feature>
<dbReference type="InParanoid" id="A0A2T3B4U2"/>
<dbReference type="Gene3D" id="3.20.20.80">
    <property type="entry name" value="Glycosidases"/>
    <property type="match status" value="1"/>
</dbReference>
<keyword evidence="6 9" id="KW-0472">Membrane</keyword>
<evidence type="ECO:0000256" key="7">
    <source>
        <dbReference type="ARBA" id="ARBA00023180"/>
    </source>
</evidence>
<comment type="similarity">
    <text evidence="2 9">Belongs to the glycosyl hydrolase 72 family.</text>
</comment>
<dbReference type="EMBL" id="KZ679010">
    <property type="protein sequence ID" value="PSS20664.1"/>
    <property type="molecule type" value="Genomic_DNA"/>
</dbReference>
<feature type="compositionally biased region" description="Low complexity" evidence="10">
    <location>
        <begin position="389"/>
        <end position="433"/>
    </location>
</feature>
<dbReference type="PANTHER" id="PTHR31468:SF5">
    <property type="entry name" value="1,3-BETA-GLUCANOSYLTRANSFERASE GAS5"/>
    <property type="match status" value="1"/>
</dbReference>
<keyword evidence="12" id="KW-1185">Reference proteome</keyword>
<keyword evidence="4 9" id="KW-0808">Transferase</keyword>
<protein>
    <recommendedName>
        <fullName evidence="9">1,3-beta-glucanosyltransferase</fullName>
        <ecNumber evidence="9">2.4.1.-</ecNumber>
    </recommendedName>
</protein>
<evidence type="ECO:0000256" key="3">
    <source>
        <dbReference type="ARBA" id="ARBA00022622"/>
    </source>
</evidence>
<evidence type="ECO:0000256" key="1">
    <source>
        <dbReference type="ARBA" id="ARBA00004609"/>
    </source>
</evidence>
<keyword evidence="11" id="KW-0378">Hydrolase</keyword>
<accession>A0A2T3B4U2</accession>
<dbReference type="InterPro" id="IPR004886">
    <property type="entry name" value="Glucanosyltransferase"/>
</dbReference>
<dbReference type="GO" id="GO:0005886">
    <property type="term" value="C:plasma membrane"/>
    <property type="evidence" value="ECO:0007669"/>
    <property type="project" value="UniProtKB-SubCell"/>
</dbReference>
<proteinExistence type="inferred from homology"/>
<dbReference type="STRING" id="857342.A0A2T3B4U2"/>
<dbReference type="PANTHER" id="PTHR31468">
    <property type="entry name" value="1,3-BETA-GLUCANOSYLTRANSFERASE GAS1"/>
    <property type="match status" value="1"/>
</dbReference>
<dbReference type="OrthoDB" id="421038at2759"/>
<dbReference type="Pfam" id="PF03198">
    <property type="entry name" value="Glyco_hydro_72"/>
    <property type="match status" value="1"/>
</dbReference>
<keyword evidence="8 9" id="KW-0449">Lipoprotein</keyword>
<keyword evidence="3 9" id="KW-0336">GPI-anchor</keyword>
<keyword evidence="5 9" id="KW-0732">Signal</keyword>
<evidence type="ECO:0000313" key="12">
    <source>
        <dbReference type="Proteomes" id="UP000241818"/>
    </source>
</evidence>
<comment type="function">
    <text evidence="9">Splits internally a 1,3-beta-glucan molecule and transfers the newly generated reducing end (the donor) to the non-reducing end of another 1,3-beta-glucan molecule (the acceptor) forming a 1,3-beta linkage, resulting in the elongation of 1,3-beta-glucan chains in the cell wall.</text>
</comment>
<evidence type="ECO:0000256" key="2">
    <source>
        <dbReference type="ARBA" id="ARBA00007528"/>
    </source>
</evidence>
<organism evidence="11 12">
    <name type="scientific">Amorphotheca resinae ATCC 22711</name>
    <dbReference type="NCBI Taxonomy" id="857342"/>
    <lineage>
        <taxon>Eukaryota</taxon>
        <taxon>Fungi</taxon>
        <taxon>Dikarya</taxon>
        <taxon>Ascomycota</taxon>
        <taxon>Pezizomycotina</taxon>
        <taxon>Leotiomycetes</taxon>
        <taxon>Helotiales</taxon>
        <taxon>Amorphothecaceae</taxon>
        <taxon>Amorphotheca</taxon>
    </lineage>
</organism>
<gene>
    <name evidence="11" type="ORF">M430DRAFT_18816</name>
</gene>
<dbReference type="GO" id="GO:0098552">
    <property type="term" value="C:side of membrane"/>
    <property type="evidence" value="ECO:0007669"/>
    <property type="project" value="UniProtKB-KW"/>
</dbReference>
<evidence type="ECO:0000256" key="9">
    <source>
        <dbReference type="RuleBase" id="RU361209"/>
    </source>
</evidence>
<keyword evidence="7" id="KW-0325">Glycoprotein</keyword>
<reference evidence="11 12" key="1">
    <citation type="journal article" date="2018" name="New Phytol.">
        <title>Comparative genomics and transcriptomics depict ericoid mycorrhizal fungi as versatile saprotrophs and plant mutualists.</title>
        <authorList>
            <person name="Martino E."/>
            <person name="Morin E."/>
            <person name="Grelet G.A."/>
            <person name="Kuo A."/>
            <person name="Kohler A."/>
            <person name="Daghino S."/>
            <person name="Barry K.W."/>
            <person name="Cichocki N."/>
            <person name="Clum A."/>
            <person name="Dockter R.B."/>
            <person name="Hainaut M."/>
            <person name="Kuo R.C."/>
            <person name="LaButti K."/>
            <person name="Lindahl B.D."/>
            <person name="Lindquist E.A."/>
            <person name="Lipzen A."/>
            <person name="Khouja H.R."/>
            <person name="Magnuson J."/>
            <person name="Murat C."/>
            <person name="Ohm R.A."/>
            <person name="Singer S.W."/>
            <person name="Spatafora J.W."/>
            <person name="Wang M."/>
            <person name="Veneault-Fourrey C."/>
            <person name="Henrissat B."/>
            <person name="Grigoriev I.V."/>
            <person name="Martin F.M."/>
            <person name="Perotto S."/>
        </authorList>
    </citation>
    <scope>NUCLEOTIDE SEQUENCE [LARGE SCALE GENOMIC DNA]</scope>
    <source>
        <strain evidence="11 12">ATCC 22711</strain>
    </source>
</reference>
<dbReference type="SUPFAM" id="SSF51445">
    <property type="entry name" value="(Trans)glycosidases"/>
    <property type="match status" value="1"/>
</dbReference>
<comment type="subcellular location">
    <subcellularLocation>
        <location evidence="1 9">Cell membrane</location>
        <topology evidence="1 9">Lipid-anchor</topology>
        <topology evidence="1 9">GPI-anchor</topology>
    </subcellularLocation>
</comment>
<dbReference type="EC" id="2.4.1.-" evidence="9"/>
<dbReference type="AlphaFoldDB" id="A0A2T3B4U2"/>
<dbReference type="RefSeq" id="XP_024721934.1">
    <property type="nucleotide sequence ID" value="XM_024863959.1"/>
</dbReference>
<dbReference type="FunFam" id="3.20.20.80:FF:000032">
    <property type="entry name" value="1,3-beta-glucanosyltransferase"/>
    <property type="match status" value="1"/>
</dbReference>
<dbReference type="GO" id="GO:0031505">
    <property type="term" value="P:fungal-type cell wall organization"/>
    <property type="evidence" value="ECO:0007669"/>
    <property type="project" value="TreeGrafter"/>
</dbReference>
<feature type="region of interest" description="Disordered" evidence="10">
    <location>
        <begin position="384"/>
        <end position="434"/>
    </location>
</feature>
<evidence type="ECO:0000256" key="4">
    <source>
        <dbReference type="ARBA" id="ARBA00022679"/>
    </source>
</evidence>
<sequence length="460" mass="48113">MKTFSTFAALAAATSVLAAPSPTGGLTPRASSSIVPITTKGNAFFQGDKRFYIRGVDYQPGGSSKLVDPIADAGTCARDIAEFKKLGINTVRVYTVDNTADHDACMSALADAGIYLVLDVNTPLYSLNRATPHNSYNEVYLQNIFATIDAFANYPNTLAFFSGNEVINDDKTTSAAPYVKAVTRDMRQYIGSRNYRKIPVGYSAADVNSNRLEMAEYMNCGPDDERSDFFAFNDYSWCDPSSFQISGWDQKVKNFTNYGIPLFLSEYGCNTNTRKFEEVAALYNTEMTSVYSGGLVYEYSEEGSKYGLVKIDSPTSVTELPDFLALKSALAAQADPAGTGGYNATGGASGCPAQSPNWDVSGDALPAIPAGAAKLMKSGAGKGAGLSGKGSQNAGGTSTGTASAGSGSVTAVATGSASSSTSTSSGSAKSAGTQLQPMDRAPLFLGLFVAGMSFVGATLL</sequence>
<dbReference type="Proteomes" id="UP000241818">
    <property type="component" value="Unassembled WGS sequence"/>
</dbReference>
<evidence type="ECO:0000256" key="10">
    <source>
        <dbReference type="SAM" id="MobiDB-lite"/>
    </source>
</evidence>
<evidence type="ECO:0000256" key="5">
    <source>
        <dbReference type="ARBA" id="ARBA00022729"/>
    </source>
</evidence>
<dbReference type="GO" id="GO:0042124">
    <property type="term" value="F:1,3-beta-glucanosyltransferase activity"/>
    <property type="evidence" value="ECO:0007669"/>
    <property type="project" value="TreeGrafter"/>
</dbReference>
<dbReference type="GO" id="GO:0071970">
    <property type="term" value="P:fungal-type cell wall (1-&gt;3)-beta-D-glucan biosynthetic process"/>
    <property type="evidence" value="ECO:0007669"/>
    <property type="project" value="TreeGrafter"/>
</dbReference>
<dbReference type="FunCoup" id="A0A2T3B4U2">
    <property type="interactions" value="20"/>
</dbReference>
<dbReference type="GeneID" id="36572040"/>
<evidence type="ECO:0000313" key="11">
    <source>
        <dbReference type="EMBL" id="PSS20664.1"/>
    </source>
</evidence>
<dbReference type="InterPro" id="IPR017853">
    <property type="entry name" value="GH"/>
</dbReference>